<organism evidence="1 2">
    <name type="scientific">Gossypium arboreum</name>
    <name type="common">Tree cotton</name>
    <name type="synonym">Gossypium nanking</name>
    <dbReference type="NCBI Taxonomy" id="29729"/>
    <lineage>
        <taxon>Eukaryota</taxon>
        <taxon>Viridiplantae</taxon>
        <taxon>Streptophyta</taxon>
        <taxon>Embryophyta</taxon>
        <taxon>Tracheophyta</taxon>
        <taxon>Spermatophyta</taxon>
        <taxon>Magnoliopsida</taxon>
        <taxon>eudicotyledons</taxon>
        <taxon>Gunneridae</taxon>
        <taxon>Pentapetalae</taxon>
        <taxon>rosids</taxon>
        <taxon>malvids</taxon>
        <taxon>Malvales</taxon>
        <taxon>Malvaceae</taxon>
        <taxon>Malvoideae</taxon>
        <taxon>Gossypium</taxon>
    </lineage>
</organism>
<reference evidence="2" key="1">
    <citation type="submission" date="2014-09" db="EMBL/GenBank/DDBJ databases">
        <authorList>
            <person name="Mudge J."/>
            <person name="Ramaraj T."/>
            <person name="Lindquist I.E."/>
            <person name="Bharti A.K."/>
            <person name="Sundararajan A."/>
            <person name="Cameron C.T."/>
            <person name="Woodward J.E."/>
            <person name="May G.D."/>
            <person name="Brubaker C."/>
            <person name="Broadhvest J."/>
            <person name="Wilkins T.A."/>
        </authorList>
    </citation>
    <scope>NUCLEOTIDE SEQUENCE</scope>
    <source>
        <strain evidence="2">cv. AKA8401</strain>
    </source>
</reference>
<dbReference type="AlphaFoldDB" id="A0A0B0P1K5"/>
<evidence type="ECO:0000313" key="2">
    <source>
        <dbReference type="Proteomes" id="UP000032142"/>
    </source>
</evidence>
<sequence length="45" mass="5113">MILKRNVEEVKGKSLGHVLGGIDNLNRSSCPIYHSVYPQHFQFSI</sequence>
<proteinExistence type="predicted"/>
<protein>
    <submittedName>
        <fullName evidence="1">Uncharacterized protein</fullName>
    </submittedName>
</protein>
<accession>A0A0B0P1K5</accession>
<dbReference type="Proteomes" id="UP000032142">
    <property type="component" value="Unassembled WGS sequence"/>
</dbReference>
<gene>
    <name evidence="1" type="ORF">F383_22672</name>
</gene>
<dbReference type="EMBL" id="KN407792">
    <property type="protein sequence ID" value="KHG17226.1"/>
    <property type="molecule type" value="Genomic_DNA"/>
</dbReference>
<evidence type="ECO:0000313" key="1">
    <source>
        <dbReference type="EMBL" id="KHG17226.1"/>
    </source>
</evidence>
<name>A0A0B0P1K5_GOSAR</name>
<keyword evidence="2" id="KW-1185">Reference proteome</keyword>